<evidence type="ECO:0000256" key="1">
    <source>
        <dbReference type="ARBA" id="ARBA00008129"/>
    </source>
</evidence>
<comment type="similarity">
    <text evidence="1">Belongs to the carbon-nitrogen hydrolase superfamily. Nitrilase family.</text>
</comment>
<dbReference type="SMR" id="A0A286S9Z8"/>
<dbReference type="InterPro" id="IPR044149">
    <property type="entry name" value="Nitrilases_CHs"/>
</dbReference>
<dbReference type="InterPro" id="IPR036526">
    <property type="entry name" value="C-N_Hydrolase_sf"/>
</dbReference>
<dbReference type="GO" id="GO:0000257">
    <property type="term" value="F:nitrilase activity"/>
    <property type="evidence" value="ECO:0007669"/>
    <property type="project" value="UniProtKB-ARBA"/>
</dbReference>
<protein>
    <submittedName>
        <fullName evidence="4">Aliphatic regioselective nitrilase</fullName>
    </submittedName>
</protein>
<dbReference type="InterPro" id="IPR003010">
    <property type="entry name" value="C-N_Hydrolase"/>
</dbReference>
<dbReference type="EMBL" id="KY020432">
    <property type="protein sequence ID" value="ASY91980.1"/>
    <property type="molecule type" value="Genomic_DNA"/>
</dbReference>
<dbReference type="Pfam" id="PF00795">
    <property type="entry name" value="CN_hydrolase"/>
    <property type="match status" value="1"/>
</dbReference>
<proteinExistence type="inferred from homology"/>
<dbReference type="PANTHER" id="PTHR46044">
    <property type="entry name" value="NITRILASE"/>
    <property type="match status" value="1"/>
</dbReference>
<gene>
    <name evidence="4" type="primary">nitC1</name>
</gene>
<dbReference type="PROSITE" id="PS50263">
    <property type="entry name" value="CN_HYDROLASE"/>
    <property type="match status" value="1"/>
</dbReference>
<organism evidence="4">
    <name type="scientific">Achromobacter denitrificans</name>
    <name type="common">Alcaligenes denitrificans</name>
    <dbReference type="NCBI Taxonomy" id="32002"/>
    <lineage>
        <taxon>Bacteria</taxon>
        <taxon>Pseudomonadati</taxon>
        <taxon>Pseudomonadota</taxon>
        <taxon>Betaproteobacteria</taxon>
        <taxon>Burkholderiales</taxon>
        <taxon>Alcaligenaceae</taxon>
        <taxon>Achromobacter</taxon>
    </lineage>
</organism>
<evidence type="ECO:0000259" key="3">
    <source>
        <dbReference type="PROSITE" id="PS50263"/>
    </source>
</evidence>
<accession>A0A286S9Z8</accession>
<evidence type="ECO:0000256" key="2">
    <source>
        <dbReference type="ARBA" id="ARBA00022801"/>
    </source>
</evidence>
<dbReference type="CDD" id="cd07564">
    <property type="entry name" value="nitrilases_CHs"/>
    <property type="match status" value="1"/>
</dbReference>
<reference evidence="4" key="1">
    <citation type="submission" date="2016-10" db="EMBL/GenBank/DDBJ databases">
        <title>Gene cloning, expression, and characterization of aliphatic regioselective nitrilase from Alcaligenes denitrificans C32 (VKPM B-9582).</title>
        <authorList>
            <person name="Novikov A.D."/>
            <person name="Ryabchenko L.E."/>
            <person name="Leonova T.E."/>
            <person name="Larikova G.A."/>
            <person name="Lavrov K.V."/>
            <person name="Yanenko A.S."/>
        </authorList>
    </citation>
    <scope>NUCLEOTIDE SEQUENCE</scope>
    <source>
        <strain evidence="4">C32</strain>
    </source>
</reference>
<sequence length="369" mass="41306">MVSYNSKFLAATVQAEPVWLDADATIDKSIGIIEEAAQKGASLIAFPEVFIPGFPYWAWLGDVKYSLSFTSRYHENSLELGDDRMRRLQLAARRNKIALVMGYSEREAGSRYMSQVFIDERGEIVANRRKLKPTHVERTIYGEGNGTDFLTHDFAFGRVGGLNCWEHFQPLSKFMMYSLGEQVHVASWPAMFALQPDVFQLSIEANATVTRSYAIEGQTFVLCSTQVIGPSAIETFCLNDEQRALLPQGCGWARIYGPDGSELAKPLAEDAEGILYAEIDLEQILLAKAGADPVGHYSRPDVLSVQFDPRNHTPVHRIGIDGRLDVNTRSRVENFRLRQAAEQERQASKRLGTKLFEQSLLAEEPVPAK</sequence>
<dbReference type="Gene3D" id="3.60.110.10">
    <property type="entry name" value="Carbon-nitrogen hydrolase"/>
    <property type="match status" value="1"/>
</dbReference>
<dbReference type="BRENDA" id="3.5.5.7">
    <property type="organism ID" value="84"/>
</dbReference>
<dbReference type="InterPro" id="IPR000132">
    <property type="entry name" value="Nitrilase/CN_hydratase_CS"/>
</dbReference>
<name>A0A286S9Z8_ACHDE</name>
<dbReference type="PROSITE" id="PS00921">
    <property type="entry name" value="NITRIL_CHT_2"/>
    <property type="match status" value="1"/>
</dbReference>
<evidence type="ECO:0000313" key="4">
    <source>
        <dbReference type="EMBL" id="ASY91980.1"/>
    </source>
</evidence>
<dbReference type="PANTHER" id="PTHR46044:SF14">
    <property type="entry name" value="ARYLACETONITRILASE"/>
    <property type="match status" value="1"/>
</dbReference>
<dbReference type="AlphaFoldDB" id="A0A286S9Z8"/>
<keyword evidence="2" id="KW-0378">Hydrolase</keyword>
<feature type="domain" description="CN hydrolase" evidence="3">
    <location>
        <begin position="8"/>
        <end position="281"/>
    </location>
</feature>
<dbReference type="SUPFAM" id="SSF56317">
    <property type="entry name" value="Carbon-nitrogen hydrolase"/>
    <property type="match status" value="1"/>
</dbReference>